<feature type="domain" description="Phasin" evidence="2">
    <location>
        <begin position="98"/>
        <end position="188"/>
    </location>
</feature>
<accession>A0A176YYZ6</accession>
<dbReference type="Pfam" id="PF09361">
    <property type="entry name" value="Phasin_2"/>
    <property type="match status" value="1"/>
</dbReference>
<gene>
    <name evidence="3" type="ORF">AYJ54_45405</name>
</gene>
<dbReference type="OrthoDB" id="8220458at2"/>
<name>A0A176YYZ6_9BRAD</name>
<dbReference type="InterPro" id="IPR010127">
    <property type="entry name" value="Phasin_subfam-1"/>
</dbReference>
<protein>
    <submittedName>
        <fullName evidence="3">Phasin protein</fullName>
    </submittedName>
</protein>
<sequence length="196" mass="21873">MANPRQEERPTQAAEDAARRISEKTEEQTKRIRDTAIQASQEMARASADLLQQNAETAQRTLQFGLDMTTSLMNRSTDEFSRALGLSGDEAQRATERSARSAATVLQSTTAMAKGMSGLSQEYFAFVRHQIESSMDRMNELWRCRTPQDVVAVQSDFVREAVESAVESSRRMADMSLRTADDTAKRMAQAVEQRAA</sequence>
<dbReference type="InterPro" id="IPR018968">
    <property type="entry name" value="Phasin"/>
</dbReference>
<evidence type="ECO:0000313" key="4">
    <source>
        <dbReference type="Proteomes" id="UP000076959"/>
    </source>
</evidence>
<evidence type="ECO:0000313" key="3">
    <source>
        <dbReference type="EMBL" id="OAF12982.1"/>
    </source>
</evidence>
<dbReference type="AlphaFoldDB" id="A0A176YYZ6"/>
<keyword evidence="4" id="KW-1185">Reference proteome</keyword>
<comment type="caution">
    <text evidence="3">The sequence shown here is derived from an EMBL/GenBank/DDBJ whole genome shotgun (WGS) entry which is preliminary data.</text>
</comment>
<feature type="region of interest" description="Disordered" evidence="1">
    <location>
        <begin position="1"/>
        <end position="31"/>
    </location>
</feature>
<proteinExistence type="predicted"/>
<dbReference type="RefSeq" id="WP_063698574.1">
    <property type="nucleotide sequence ID" value="NZ_LUUB01000038.1"/>
</dbReference>
<dbReference type="NCBIfam" id="TIGR01841">
    <property type="entry name" value="phasin"/>
    <property type="match status" value="1"/>
</dbReference>
<organism evidence="3 4">
    <name type="scientific">Bradyrhizobium centrolobii</name>
    <dbReference type="NCBI Taxonomy" id="1505087"/>
    <lineage>
        <taxon>Bacteria</taxon>
        <taxon>Pseudomonadati</taxon>
        <taxon>Pseudomonadota</taxon>
        <taxon>Alphaproteobacteria</taxon>
        <taxon>Hyphomicrobiales</taxon>
        <taxon>Nitrobacteraceae</taxon>
        <taxon>Bradyrhizobium</taxon>
    </lineage>
</organism>
<evidence type="ECO:0000259" key="2">
    <source>
        <dbReference type="Pfam" id="PF09361"/>
    </source>
</evidence>
<evidence type="ECO:0000256" key="1">
    <source>
        <dbReference type="SAM" id="MobiDB-lite"/>
    </source>
</evidence>
<reference evidence="3 4" key="1">
    <citation type="submission" date="2016-03" db="EMBL/GenBank/DDBJ databases">
        <title>Draft Genome Sequence of the Strain BR 10245 (Bradyrhizobium sp.) isolated from nodules of Centrolobium paraense.</title>
        <authorList>
            <person name="Simoes-Araujo J.L.Sr."/>
            <person name="Barauna A.C."/>
            <person name="Silva K."/>
            <person name="Zilli J.E."/>
        </authorList>
    </citation>
    <scope>NUCLEOTIDE SEQUENCE [LARGE SCALE GENOMIC DNA]</scope>
    <source>
        <strain evidence="3 4">BR 10245</strain>
    </source>
</reference>
<dbReference type="EMBL" id="LUUB01000038">
    <property type="protein sequence ID" value="OAF12982.1"/>
    <property type="molecule type" value="Genomic_DNA"/>
</dbReference>
<dbReference type="Proteomes" id="UP000076959">
    <property type="component" value="Unassembled WGS sequence"/>
</dbReference>